<evidence type="ECO:0000313" key="3">
    <source>
        <dbReference type="Proteomes" id="UP000197138"/>
    </source>
</evidence>
<evidence type="ECO:0000256" key="1">
    <source>
        <dbReference type="SAM" id="MobiDB-lite"/>
    </source>
</evidence>
<dbReference type="EMBL" id="MTKT01001287">
    <property type="protein sequence ID" value="OWM85164.1"/>
    <property type="molecule type" value="Genomic_DNA"/>
</dbReference>
<protein>
    <submittedName>
        <fullName evidence="2">Uncharacterized protein</fullName>
    </submittedName>
</protein>
<gene>
    <name evidence="2" type="ORF">CDL15_Pgr027951</name>
</gene>
<dbReference type="Proteomes" id="UP000197138">
    <property type="component" value="Unassembled WGS sequence"/>
</dbReference>
<comment type="caution">
    <text evidence="2">The sequence shown here is derived from an EMBL/GenBank/DDBJ whole genome shotgun (WGS) entry which is preliminary data.</text>
</comment>
<name>A0A218XJW1_PUNGR</name>
<accession>A0A218XJW1</accession>
<proteinExistence type="predicted"/>
<sequence length="108" mass="11219">MALPYLVVALYNCNTPIAFFSFTSKSSSLPRLRSTSLKLVAPSLQLGSTPSLSPASPRVLHPAAHLASPPPSSSTPHQLSTLTSTMIATTFRLSGPASPPNASSGKML</sequence>
<evidence type="ECO:0000313" key="2">
    <source>
        <dbReference type="EMBL" id="OWM85164.1"/>
    </source>
</evidence>
<feature type="region of interest" description="Disordered" evidence="1">
    <location>
        <begin position="46"/>
        <end position="80"/>
    </location>
</feature>
<organism evidence="2 3">
    <name type="scientific">Punica granatum</name>
    <name type="common">Pomegranate</name>
    <dbReference type="NCBI Taxonomy" id="22663"/>
    <lineage>
        <taxon>Eukaryota</taxon>
        <taxon>Viridiplantae</taxon>
        <taxon>Streptophyta</taxon>
        <taxon>Embryophyta</taxon>
        <taxon>Tracheophyta</taxon>
        <taxon>Spermatophyta</taxon>
        <taxon>Magnoliopsida</taxon>
        <taxon>eudicotyledons</taxon>
        <taxon>Gunneridae</taxon>
        <taxon>Pentapetalae</taxon>
        <taxon>rosids</taxon>
        <taxon>malvids</taxon>
        <taxon>Myrtales</taxon>
        <taxon>Lythraceae</taxon>
        <taxon>Punica</taxon>
    </lineage>
</organism>
<dbReference type="AlphaFoldDB" id="A0A218XJW1"/>
<reference evidence="3" key="1">
    <citation type="journal article" date="2017" name="Plant J.">
        <title>The pomegranate (Punica granatum L.) genome and the genomics of punicalagin biosynthesis.</title>
        <authorList>
            <person name="Qin G."/>
            <person name="Xu C."/>
            <person name="Ming R."/>
            <person name="Tang H."/>
            <person name="Guyot R."/>
            <person name="Kramer E.M."/>
            <person name="Hu Y."/>
            <person name="Yi X."/>
            <person name="Qi Y."/>
            <person name="Xu X."/>
            <person name="Gao Z."/>
            <person name="Pan H."/>
            <person name="Jian J."/>
            <person name="Tian Y."/>
            <person name="Yue Z."/>
            <person name="Xu Y."/>
        </authorList>
    </citation>
    <scope>NUCLEOTIDE SEQUENCE [LARGE SCALE GENOMIC DNA]</scope>
    <source>
        <strain evidence="3">cv. Dabenzi</strain>
    </source>
</reference>